<dbReference type="EMBL" id="GBXM01008777">
    <property type="protein sequence ID" value="JAH99800.1"/>
    <property type="molecule type" value="Transcribed_RNA"/>
</dbReference>
<proteinExistence type="predicted"/>
<accession>A0A0E9XDA9</accession>
<dbReference type="AlphaFoldDB" id="A0A0E9XDA9"/>
<reference evidence="1" key="2">
    <citation type="journal article" date="2015" name="Fish Shellfish Immunol.">
        <title>Early steps in the European eel (Anguilla anguilla)-Vibrio vulnificus interaction in the gills: Role of the RtxA13 toxin.</title>
        <authorList>
            <person name="Callol A."/>
            <person name="Pajuelo D."/>
            <person name="Ebbesson L."/>
            <person name="Teles M."/>
            <person name="MacKenzie S."/>
            <person name="Amaro C."/>
        </authorList>
    </citation>
    <scope>NUCLEOTIDE SEQUENCE</scope>
</reference>
<organism evidence="1">
    <name type="scientific">Anguilla anguilla</name>
    <name type="common">European freshwater eel</name>
    <name type="synonym">Muraena anguilla</name>
    <dbReference type="NCBI Taxonomy" id="7936"/>
    <lineage>
        <taxon>Eukaryota</taxon>
        <taxon>Metazoa</taxon>
        <taxon>Chordata</taxon>
        <taxon>Craniata</taxon>
        <taxon>Vertebrata</taxon>
        <taxon>Euteleostomi</taxon>
        <taxon>Actinopterygii</taxon>
        <taxon>Neopterygii</taxon>
        <taxon>Teleostei</taxon>
        <taxon>Anguilliformes</taxon>
        <taxon>Anguillidae</taxon>
        <taxon>Anguilla</taxon>
    </lineage>
</organism>
<protein>
    <submittedName>
        <fullName evidence="1">Uncharacterized protein</fullName>
    </submittedName>
</protein>
<name>A0A0E9XDA9_ANGAN</name>
<evidence type="ECO:0000313" key="1">
    <source>
        <dbReference type="EMBL" id="JAH99800.1"/>
    </source>
</evidence>
<reference evidence="1" key="1">
    <citation type="submission" date="2014-11" db="EMBL/GenBank/DDBJ databases">
        <authorList>
            <person name="Amaro Gonzalez C."/>
        </authorList>
    </citation>
    <scope>NUCLEOTIDE SEQUENCE</scope>
</reference>
<sequence length="66" mass="7887">MHCNQMIKLNREKAFYTIHCITFISVLLMSQSDHFNSYIVIISYCLFKKFKFIFTTAKCNDIRNNV</sequence>